<proteinExistence type="predicted"/>
<evidence type="ECO:0000313" key="2">
    <source>
        <dbReference type="Proteomes" id="UP001558613"/>
    </source>
</evidence>
<evidence type="ECO:0000313" key="1">
    <source>
        <dbReference type="EMBL" id="KAL1248222.1"/>
    </source>
</evidence>
<protein>
    <submittedName>
        <fullName evidence="1">Uncharacterized protein</fullName>
    </submittedName>
</protein>
<keyword evidence="2" id="KW-1185">Reference proteome</keyword>
<comment type="caution">
    <text evidence="1">The sequence shown here is derived from an EMBL/GenBank/DDBJ whole genome shotgun (WGS) entry which is preliminary data.</text>
</comment>
<name>A0ABR3L5S7_9TELE</name>
<organism evidence="1 2">
    <name type="scientific">Cirrhinus molitorella</name>
    <name type="common">mud carp</name>
    <dbReference type="NCBI Taxonomy" id="172907"/>
    <lineage>
        <taxon>Eukaryota</taxon>
        <taxon>Metazoa</taxon>
        <taxon>Chordata</taxon>
        <taxon>Craniata</taxon>
        <taxon>Vertebrata</taxon>
        <taxon>Euteleostomi</taxon>
        <taxon>Actinopterygii</taxon>
        <taxon>Neopterygii</taxon>
        <taxon>Teleostei</taxon>
        <taxon>Ostariophysi</taxon>
        <taxon>Cypriniformes</taxon>
        <taxon>Cyprinidae</taxon>
        <taxon>Labeoninae</taxon>
        <taxon>Labeonini</taxon>
        <taxon>Cirrhinus</taxon>
    </lineage>
</organism>
<dbReference type="Proteomes" id="UP001558613">
    <property type="component" value="Unassembled WGS sequence"/>
</dbReference>
<accession>A0ABR3L5S7</accession>
<gene>
    <name evidence="1" type="ORF">QQF64_021540</name>
</gene>
<dbReference type="EMBL" id="JAYMGO010000024">
    <property type="protein sequence ID" value="KAL1248222.1"/>
    <property type="molecule type" value="Genomic_DNA"/>
</dbReference>
<sequence>MKRRKSRPESGERAGVALLFLGGEEGRGGVRARDAGGREGVVERDAAAEQVGVDGAVTRDGPGDDVCAVVRARAGVLAEI</sequence>
<reference evidence="1 2" key="1">
    <citation type="submission" date="2023-09" db="EMBL/GenBank/DDBJ databases">
        <authorList>
            <person name="Wang M."/>
        </authorList>
    </citation>
    <scope>NUCLEOTIDE SEQUENCE [LARGE SCALE GENOMIC DNA]</scope>
    <source>
        <strain evidence="1">GT-2023</strain>
        <tissue evidence="1">Liver</tissue>
    </source>
</reference>